<sequence>MASFFTAMAAGPVLISQGRGAAGFTLQAAAIIAVSVFYVTHRVRSGTSPRMRSAPREIKHAYRWCFVAFAGSAVVSVAVWMLLGWQFGLSAIFVTTLVMTWAYERVVYPRAVQQVRDRLA</sequence>
<name>A0ABT2PAQ1_9MICO</name>
<evidence type="ECO:0000313" key="2">
    <source>
        <dbReference type="EMBL" id="MCT9001662.1"/>
    </source>
</evidence>
<feature type="transmembrane region" description="Helical" evidence="1">
    <location>
        <begin position="61"/>
        <end position="83"/>
    </location>
</feature>
<feature type="transmembrane region" description="Helical" evidence="1">
    <location>
        <begin position="20"/>
        <end position="40"/>
    </location>
</feature>
<evidence type="ECO:0000313" key="3">
    <source>
        <dbReference type="Proteomes" id="UP001300496"/>
    </source>
</evidence>
<keyword evidence="1" id="KW-0472">Membrane</keyword>
<keyword evidence="1" id="KW-0812">Transmembrane</keyword>
<organism evidence="2 3">
    <name type="scientific">Microbacterium memoriense</name>
    <dbReference type="NCBI Taxonomy" id="2978350"/>
    <lineage>
        <taxon>Bacteria</taxon>
        <taxon>Bacillati</taxon>
        <taxon>Actinomycetota</taxon>
        <taxon>Actinomycetes</taxon>
        <taxon>Micrococcales</taxon>
        <taxon>Microbacteriaceae</taxon>
        <taxon>Microbacterium</taxon>
    </lineage>
</organism>
<accession>A0ABT2PAQ1</accession>
<keyword evidence="3" id="KW-1185">Reference proteome</keyword>
<feature type="transmembrane region" description="Helical" evidence="1">
    <location>
        <begin position="89"/>
        <end position="108"/>
    </location>
</feature>
<comment type="caution">
    <text evidence="2">The sequence shown here is derived from an EMBL/GenBank/DDBJ whole genome shotgun (WGS) entry which is preliminary data.</text>
</comment>
<keyword evidence="1" id="KW-1133">Transmembrane helix</keyword>
<evidence type="ECO:0000256" key="1">
    <source>
        <dbReference type="SAM" id="Phobius"/>
    </source>
</evidence>
<proteinExistence type="predicted"/>
<reference evidence="2 3" key="1">
    <citation type="journal article" date="2024" name="Int. J. Syst. Evol. Microbiol.">
        <title>Microbacterium memoriense sp. nov., a member of the Actinomycetota from marine beach sediment of the north coast of Portugal.</title>
        <authorList>
            <person name="Santos J.D.N.D."/>
            <person name="Klimek D."/>
            <person name="Calusinska M."/>
            <person name="Lobo-da-Cunha A."/>
            <person name="Catita J."/>
            <person name="Goncalves H."/>
            <person name="Gonzalez I."/>
            <person name="Lage O.M."/>
        </authorList>
    </citation>
    <scope>NUCLEOTIDE SEQUENCE [LARGE SCALE GENOMIC DNA]</scope>
    <source>
        <strain evidence="2 3">PMIC_1C1B</strain>
    </source>
</reference>
<gene>
    <name evidence="2" type="ORF">N4R40_04690</name>
</gene>
<dbReference type="Proteomes" id="UP001300496">
    <property type="component" value="Unassembled WGS sequence"/>
</dbReference>
<protein>
    <submittedName>
        <fullName evidence="2">Uncharacterized protein</fullName>
    </submittedName>
</protein>
<dbReference type="RefSeq" id="WP_261606187.1">
    <property type="nucleotide sequence ID" value="NZ_JAODOR010000004.1"/>
</dbReference>
<dbReference type="EMBL" id="JAODOR010000004">
    <property type="protein sequence ID" value="MCT9001662.1"/>
    <property type="molecule type" value="Genomic_DNA"/>
</dbReference>